<evidence type="ECO:0000256" key="1">
    <source>
        <dbReference type="SAM" id="MobiDB-lite"/>
    </source>
</evidence>
<name>A0A5C2SPU1_9APHY</name>
<accession>A0A5C2SPU1</accession>
<protein>
    <submittedName>
        <fullName evidence="2">Uncharacterized protein</fullName>
    </submittedName>
</protein>
<keyword evidence="3" id="KW-1185">Reference proteome</keyword>
<dbReference type="EMBL" id="ML122252">
    <property type="protein sequence ID" value="RPD65511.1"/>
    <property type="molecule type" value="Genomic_DNA"/>
</dbReference>
<organism evidence="2 3">
    <name type="scientific">Lentinus tigrinus ALCF2SS1-6</name>
    <dbReference type="NCBI Taxonomy" id="1328759"/>
    <lineage>
        <taxon>Eukaryota</taxon>
        <taxon>Fungi</taxon>
        <taxon>Dikarya</taxon>
        <taxon>Basidiomycota</taxon>
        <taxon>Agaricomycotina</taxon>
        <taxon>Agaricomycetes</taxon>
        <taxon>Polyporales</taxon>
        <taxon>Polyporaceae</taxon>
        <taxon>Lentinus</taxon>
    </lineage>
</organism>
<dbReference type="Proteomes" id="UP000313359">
    <property type="component" value="Unassembled WGS sequence"/>
</dbReference>
<proteinExistence type="predicted"/>
<dbReference type="AlphaFoldDB" id="A0A5C2SPU1"/>
<reference evidence="2" key="1">
    <citation type="journal article" date="2018" name="Genome Biol. Evol.">
        <title>Genomics and development of Lentinus tigrinus, a white-rot wood-decaying mushroom with dimorphic fruiting bodies.</title>
        <authorList>
            <person name="Wu B."/>
            <person name="Xu Z."/>
            <person name="Knudson A."/>
            <person name="Carlson A."/>
            <person name="Chen N."/>
            <person name="Kovaka S."/>
            <person name="LaButti K."/>
            <person name="Lipzen A."/>
            <person name="Pennachio C."/>
            <person name="Riley R."/>
            <person name="Schakwitz W."/>
            <person name="Umezawa K."/>
            <person name="Ohm R.A."/>
            <person name="Grigoriev I.V."/>
            <person name="Nagy L.G."/>
            <person name="Gibbons J."/>
            <person name="Hibbett D."/>
        </authorList>
    </citation>
    <scope>NUCLEOTIDE SEQUENCE [LARGE SCALE GENOMIC DNA]</scope>
    <source>
        <strain evidence="2">ALCF2SS1-6</strain>
    </source>
</reference>
<evidence type="ECO:0000313" key="3">
    <source>
        <dbReference type="Proteomes" id="UP000313359"/>
    </source>
</evidence>
<gene>
    <name evidence="2" type="ORF">L227DRAFT_214551</name>
</gene>
<sequence>MMGPPLALRYANSTGLMRSTSPQFHPSLHLQATTNYLLDTGWSFLSAQSHSATVLETQRNLTSSAQLTESERAQIHGNSLASSALYCERQEDEPRSMLVGHLTVVDSIYSIHCRNSLKPKRRAWRSSGKRTCTAGKHWEHRLRTLPDISPHMSPVGEPGPSQRLTRGRRRRV</sequence>
<feature type="region of interest" description="Disordered" evidence="1">
    <location>
        <begin position="145"/>
        <end position="172"/>
    </location>
</feature>
<evidence type="ECO:0000313" key="2">
    <source>
        <dbReference type="EMBL" id="RPD65511.1"/>
    </source>
</evidence>